<dbReference type="RefSeq" id="WP_027934625.1">
    <property type="nucleotide sequence ID" value="NZ_CBDRBU010000067.1"/>
</dbReference>
<accession>A0A3N2H1A2</accession>
<dbReference type="GeneID" id="301846405"/>
<dbReference type="InterPro" id="IPR014710">
    <property type="entry name" value="RmlC-like_jellyroll"/>
</dbReference>
<reference evidence="2 3" key="1">
    <citation type="submission" date="2018-11" db="EMBL/GenBank/DDBJ databases">
        <title>Sequencing the genomes of 1000 actinobacteria strains.</title>
        <authorList>
            <person name="Klenk H.-P."/>
        </authorList>
    </citation>
    <scope>NUCLEOTIDE SEQUENCE [LARGE SCALE GENOMIC DNA]</scope>
    <source>
        <strain evidence="2 3">DSM 44348</strain>
    </source>
</reference>
<proteinExistence type="predicted"/>
<feature type="compositionally biased region" description="Polar residues" evidence="1">
    <location>
        <begin position="107"/>
        <end position="116"/>
    </location>
</feature>
<keyword evidence="3" id="KW-1185">Reference proteome</keyword>
<protein>
    <recommendedName>
        <fullName evidence="4">Cupin</fullName>
    </recommendedName>
</protein>
<evidence type="ECO:0008006" key="4">
    <source>
        <dbReference type="Google" id="ProtNLM"/>
    </source>
</evidence>
<dbReference type="Gene3D" id="2.60.120.10">
    <property type="entry name" value="Jelly Rolls"/>
    <property type="match status" value="1"/>
</dbReference>
<organism evidence="2 3">
    <name type="scientific">Amycolatopsis thermoflava</name>
    <dbReference type="NCBI Taxonomy" id="84480"/>
    <lineage>
        <taxon>Bacteria</taxon>
        <taxon>Bacillati</taxon>
        <taxon>Actinomycetota</taxon>
        <taxon>Actinomycetes</taxon>
        <taxon>Pseudonocardiales</taxon>
        <taxon>Pseudonocardiaceae</taxon>
        <taxon>Amycolatopsis</taxon>
        <taxon>Amycolatopsis methanolica group</taxon>
    </lineage>
</organism>
<evidence type="ECO:0000256" key="1">
    <source>
        <dbReference type="SAM" id="MobiDB-lite"/>
    </source>
</evidence>
<feature type="region of interest" description="Disordered" evidence="1">
    <location>
        <begin position="107"/>
        <end position="132"/>
    </location>
</feature>
<dbReference type="SUPFAM" id="SSF51182">
    <property type="entry name" value="RmlC-like cupins"/>
    <property type="match status" value="1"/>
</dbReference>
<dbReference type="AlphaFoldDB" id="A0A3N2H1A2"/>
<evidence type="ECO:0000313" key="2">
    <source>
        <dbReference type="EMBL" id="ROS42704.1"/>
    </source>
</evidence>
<dbReference type="Proteomes" id="UP000274843">
    <property type="component" value="Unassembled WGS sequence"/>
</dbReference>
<sequence>MSFTPNPGDTLVFENDRVRVWSMTLPPRGMYDWHQHHHDHLIIWPDPGRAEAQRLGDEDWTLRQTAEAGYVAFKTVGSGGPLTPHRIRNLEDHAVTHYIVELISEPSPSQVELPSETNDRGSAVDVRTGEPF</sequence>
<dbReference type="EMBL" id="RKHY01000001">
    <property type="protein sequence ID" value="ROS42704.1"/>
    <property type="molecule type" value="Genomic_DNA"/>
</dbReference>
<dbReference type="InterPro" id="IPR011051">
    <property type="entry name" value="RmlC_Cupin_sf"/>
</dbReference>
<evidence type="ECO:0000313" key="3">
    <source>
        <dbReference type="Proteomes" id="UP000274843"/>
    </source>
</evidence>
<name>A0A3N2H1A2_9PSEU</name>
<gene>
    <name evidence="2" type="ORF">EDD35_5100</name>
</gene>
<comment type="caution">
    <text evidence="2">The sequence shown here is derived from an EMBL/GenBank/DDBJ whole genome shotgun (WGS) entry which is preliminary data.</text>
</comment>